<dbReference type="AlphaFoldDB" id="A0A2P8H417"/>
<organism evidence="2 3">
    <name type="scientific">Planomicrobium soli</name>
    <dbReference type="NCBI Taxonomy" id="1176648"/>
    <lineage>
        <taxon>Bacteria</taxon>
        <taxon>Bacillati</taxon>
        <taxon>Bacillota</taxon>
        <taxon>Bacilli</taxon>
        <taxon>Bacillales</taxon>
        <taxon>Caryophanaceae</taxon>
        <taxon>Planomicrobium</taxon>
    </lineage>
</organism>
<reference evidence="2 3" key="1">
    <citation type="submission" date="2018-03" db="EMBL/GenBank/DDBJ databases">
        <title>Genomic Encyclopedia of Type Strains, Phase III (KMG-III): the genomes of soil and plant-associated and newly described type strains.</title>
        <authorList>
            <person name="Whitman W."/>
        </authorList>
    </citation>
    <scope>NUCLEOTIDE SEQUENCE [LARGE SCALE GENOMIC DNA]</scope>
    <source>
        <strain evidence="2 3">CGMCC 1.12259</strain>
    </source>
</reference>
<keyword evidence="3" id="KW-1185">Reference proteome</keyword>
<dbReference type="Proteomes" id="UP000242682">
    <property type="component" value="Unassembled WGS sequence"/>
</dbReference>
<keyword evidence="1" id="KW-0472">Membrane</keyword>
<sequence length="168" mass="19150">MKKFFLFLYLCSFLLTGSVFILSNAMTSEVTPDSISGNGNPFLFPLMILHPFILFFLYGTTEYSMRYLLKWSSKVIRICAFLAFCLVSLIFVVTFNAVKSMQAKIIKINDSIDGPNQIGYLNIYTNSLFFNGYTFLMVLLICFLIGCIWALITKKEDPGPIVVKRLKI</sequence>
<keyword evidence="1" id="KW-0812">Transmembrane</keyword>
<keyword evidence="1" id="KW-1133">Transmembrane helix</keyword>
<evidence type="ECO:0000256" key="1">
    <source>
        <dbReference type="SAM" id="Phobius"/>
    </source>
</evidence>
<feature type="transmembrane region" description="Helical" evidence="1">
    <location>
        <begin position="75"/>
        <end position="95"/>
    </location>
</feature>
<gene>
    <name evidence="2" type="ORF">B0H99_10394</name>
</gene>
<protein>
    <submittedName>
        <fullName evidence="2">Uncharacterized protein</fullName>
    </submittedName>
</protein>
<evidence type="ECO:0000313" key="2">
    <source>
        <dbReference type="EMBL" id="PSL40962.1"/>
    </source>
</evidence>
<feature type="transmembrane region" description="Helical" evidence="1">
    <location>
        <begin position="130"/>
        <end position="152"/>
    </location>
</feature>
<dbReference type="OrthoDB" id="2739887at2"/>
<dbReference type="RefSeq" id="WP_106532472.1">
    <property type="nucleotide sequence ID" value="NZ_PYAT01000003.1"/>
</dbReference>
<dbReference type="EMBL" id="PYAT01000003">
    <property type="protein sequence ID" value="PSL40962.1"/>
    <property type="molecule type" value="Genomic_DNA"/>
</dbReference>
<feature type="transmembrane region" description="Helical" evidence="1">
    <location>
        <begin position="43"/>
        <end position="63"/>
    </location>
</feature>
<accession>A0A2P8H417</accession>
<evidence type="ECO:0000313" key="3">
    <source>
        <dbReference type="Proteomes" id="UP000242682"/>
    </source>
</evidence>
<comment type="caution">
    <text evidence="2">The sequence shown here is derived from an EMBL/GenBank/DDBJ whole genome shotgun (WGS) entry which is preliminary data.</text>
</comment>
<name>A0A2P8H417_9BACL</name>
<proteinExistence type="predicted"/>